<keyword evidence="6" id="KW-0732">Signal</keyword>
<gene>
    <name evidence="15" type="ORF">AhaeAN43_06970</name>
</gene>
<keyword evidence="7 12" id="KW-0798">TonB box</keyword>
<evidence type="ECO:0000256" key="2">
    <source>
        <dbReference type="ARBA" id="ARBA00008143"/>
    </source>
</evidence>
<evidence type="ECO:0000256" key="10">
    <source>
        <dbReference type="ARBA" id="ARBA00023237"/>
    </source>
</evidence>
<dbReference type="RefSeq" id="WP_008941320.1">
    <property type="nucleotide sequence ID" value="NZ_CP031991.1"/>
</dbReference>
<dbReference type="Gene3D" id="2.170.130.10">
    <property type="entry name" value="TonB-dependent receptor, plug domain"/>
    <property type="match status" value="1"/>
</dbReference>
<reference evidence="15 16" key="1">
    <citation type="submission" date="2018-08" db="EMBL/GenBank/DDBJ databases">
        <title>Analysis of the genomic diversity of Mexican Acinetobacter haemolyticus clinical isolates.</title>
        <authorList>
            <person name="Castro-Jaimes S."/>
            <person name="Cevallos M.A."/>
        </authorList>
    </citation>
    <scope>NUCLEOTIDE SEQUENCE [LARGE SCALE GENOMIC DNA]</scope>
    <source>
        <strain evidence="15 16">AN43</strain>
    </source>
</reference>
<feature type="domain" description="TonB-dependent receptor plug" evidence="14">
    <location>
        <begin position="35"/>
        <end position="134"/>
    </location>
</feature>
<keyword evidence="5 11" id="KW-0812">Transmembrane</keyword>
<dbReference type="Proteomes" id="UP000463868">
    <property type="component" value="Chromosome"/>
</dbReference>
<name>A0A372MRQ0_ACIHA</name>
<keyword evidence="10 11" id="KW-0998">Cell outer membrane</keyword>
<dbReference type="Pfam" id="PF07715">
    <property type="entry name" value="Plug"/>
    <property type="match status" value="1"/>
</dbReference>
<keyword evidence="3 11" id="KW-0813">Transport</keyword>
<dbReference type="InterPro" id="IPR000531">
    <property type="entry name" value="Beta-barrel_TonB"/>
</dbReference>
<feature type="domain" description="TonB-dependent receptor-like beta-barrel" evidence="13">
    <location>
        <begin position="265"/>
        <end position="670"/>
    </location>
</feature>
<evidence type="ECO:0000256" key="3">
    <source>
        <dbReference type="ARBA" id="ARBA00022448"/>
    </source>
</evidence>
<dbReference type="PANTHER" id="PTHR30069:SF29">
    <property type="entry name" value="HEMOGLOBIN AND HEMOGLOBIN-HAPTOGLOBIN-BINDING PROTEIN 1-RELATED"/>
    <property type="match status" value="1"/>
</dbReference>
<evidence type="ECO:0000256" key="4">
    <source>
        <dbReference type="ARBA" id="ARBA00022452"/>
    </source>
</evidence>
<dbReference type="GO" id="GO:0044718">
    <property type="term" value="P:siderophore transmembrane transport"/>
    <property type="evidence" value="ECO:0007669"/>
    <property type="project" value="TreeGrafter"/>
</dbReference>
<evidence type="ECO:0000256" key="1">
    <source>
        <dbReference type="ARBA" id="ARBA00004571"/>
    </source>
</evidence>
<comment type="subcellular location">
    <subcellularLocation>
        <location evidence="1 11">Cell outer membrane</location>
        <topology evidence="1 11">Multi-pass membrane protein</topology>
    </subcellularLocation>
</comment>
<evidence type="ECO:0000256" key="9">
    <source>
        <dbReference type="ARBA" id="ARBA00023170"/>
    </source>
</evidence>
<evidence type="ECO:0000259" key="13">
    <source>
        <dbReference type="Pfam" id="PF00593"/>
    </source>
</evidence>
<evidence type="ECO:0000256" key="8">
    <source>
        <dbReference type="ARBA" id="ARBA00023136"/>
    </source>
</evidence>
<proteinExistence type="inferred from homology"/>
<dbReference type="InterPro" id="IPR037066">
    <property type="entry name" value="Plug_dom_sf"/>
</dbReference>
<evidence type="ECO:0000256" key="12">
    <source>
        <dbReference type="RuleBase" id="RU003357"/>
    </source>
</evidence>
<keyword evidence="8 11" id="KW-0472">Membrane</keyword>
<dbReference type="PANTHER" id="PTHR30069">
    <property type="entry name" value="TONB-DEPENDENT OUTER MEMBRANE RECEPTOR"/>
    <property type="match status" value="1"/>
</dbReference>
<protein>
    <submittedName>
        <fullName evidence="15">TonB-dependent receptor</fullName>
    </submittedName>
</protein>
<dbReference type="AlphaFoldDB" id="A0A372MRQ0"/>
<accession>A0A372MRQ0</accession>
<dbReference type="GO" id="GO:0009279">
    <property type="term" value="C:cell outer membrane"/>
    <property type="evidence" value="ECO:0007669"/>
    <property type="project" value="UniProtKB-SubCell"/>
</dbReference>
<dbReference type="EMBL" id="CP031976">
    <property type="protein sequence ID" value="QHI13138.1"/>
    <property type="molecule type" value="Genomic_DNA"/>
</dbReference>
<dbReference type="CDD" id="cd01347">
    <property type="entry name" value="ligand_gated_channel"/>
    <property type="match status" value="1"/>
</dbReference>
<evidence type="ECO:0000259" key="14">
    <source>
        <dbReference type="Pfam" id="PF07715"/>
    </source>
</evidence>
<dbReference type="Pfam" id="PF00593">
    <property type="entry name" value="TonB_dep_Rec_b-barrel"/>
    <property type="match status" value="1"/>
</dbReference>
<dbReference type="InterPro" id="IPR039426">
    <property type="entry name" value="TonB-dep_rcpt-like"/>
</dbReference>
<evidence type="ECO:0000313" key="16">
    <source>
        <dbReference type="Proteomes" id="UP000463868"/>
    </source>
</evidence>
<evidence type="ECO:0000256" key="7">
    <source>
        <dbReference type="ARBA" id="ARBA00023077"/>
    </source>
</evidence>
<dbReference type="InterPro" id="IPR012910">
    <property type="entry name" value="Plug_dom"/>
</dbReference>
<dbReference type="GO" id="GO:0015344">
    <property type="term" value="F:siderophore uptake transmembrane transporter activity"/>
    <property type="evidence" value="ECO:0007669"/>
    <property type="project" value="TreeGrafter"/>
</dbReference>
<dbReference type="SUPFAM" id="SSF56935">
    <property type="entry name" value="Porins"/>
    <property type="match status" value="1"/>
</dbReference>
<evidence type="ECO:0000313" key="15">
    <source>
        <dbReference type="EMBL" id="QHI13138.1"/>
    </source>
</evidence>
<evidence type="ECO:0000256" key="5">
    <source>
        <dbReference type="ARBA" id="ARBA00022692"/>
    </source>
</evidence>
<keyword evidence="4 11" id="KW-1134">Transmembrane beta strand</keyword>
<evidence type="ECO:0000256" key="11">
    <source>
        <dbReference type="PROSITE-ProRule" id="PRU01360"/>
    </source>
</evidence>
<evidence type="ECO:0000256" key="6">
    <source>
        <dbReference type="ARBA" id="ARBA00022729"/>
    </source>
</evidence>
<keyword evidence="9 15" id="KW-0675">Receptor</keyword>
<sequence>MSVNAAFAENNVITIGELPTIQVRASLLDELSERQSLSAAKIVVGQAELEKFADLSMGEVIRRMPSISFGGPPGENNDARLRGLHKDYTQIMLDGRPVNGRDFAIDQIPASQVERIEIIRSTTASMDSQGVAGTVNIVLKKTPDQLKRSFKITGGLMPDAPNDGKAGSLNINLGDRVGDVGYLLTASVQNRYGIREKDRKDYTDETRTTLRNREQDLEVREHDEYALSARLDWQVNDQQRLLVHPKLNVSNENKDRDRLKKADLSDREFMNAQKERRYLGTDVSWSYEPDDGIKHQIDAQIQRKNEKKDQNDSKGKQADARALLKFASGSHESIDESSSLLGWKGLWAWDVNHALELGIEWTGSKWEKNKQAWKKDDKADLTMQRAKIDEDKFSVYLQDEYLWTDQTILTSGLRVESVSGQAIFDRNTSDLERHVHLNPSVHLLHKLTEQTNWRASVSRSIRRPKYDDLVPFSEQKDGSLDSPDKVGNPNLKPETAWGVETSVEHYFFQKQGVLTANLFYRNLSNLIEKQTILNAAQQRFEELPVNVDSAKMWGVELDGSRKMDHFGLTGLTLRGNLSLLDSSTQDRTTLRSRRVNEQPKYILNAGLDYEYRPWRTTLGFNYNRVGSLEKHDLSNGNARVQRQEPSHYLDAYLTHQLNKDFRLRLSGINLLEIEKNRPRTTYDAAGKIIFFEQEEERSGRSYFLTLEGKF</sequence>
<dbReference type="PROSITE" id="PS52016">
    <property type="entry name" value="TONB_DEPENDENT_REC_3"/>
    <property type="match status" value="1"/>
</dbReference>
<organism evidence="15 16">
    <name type="scientific">Acinetobacter haemolyticus</name>
    <dbReference type="NCBI Taxonomy" id="29430"/>
    <lineage>
        <taxon>Bacteria</taxon>
        <taxon>Pseudomonadati</taxon>
        <taxon>Pseudomonadota</taxon>
        <taxon>Gammaproteobacteria</taxon>
        <taxon>Moraxellales</taxon>
        <taxon>Moraxellaceae</taxon>
        <taxon>Acinetobacter</taxon>
    </lineage>
</organism>
<dbReference type="InterPro" id="IPR036942">
    <property type="entry name" value="Beta-barrel_TonB_sf"/>
</dbReference>
<comment type="similarity">
    <text evidence="2">Belongs to the TonB-dependent receptor family. Hemoglobin/haptoglobin binding protein subfamily.</text>
</comment>
<dbReference type="Gene3D" id="2.40.170.20">
    <property type="entry name" value="TonB-dependent receptor, beta-barrel domain"/>
    <property type="match status" value="1"/>
</dbReference>